<keyword evidence="8" id="KW-1185">Reference proteome</keyword>
<evidence type="ECO:0000313" key="8">
    <source>
        <dbReference type="Proteomes" id="UP000549913"/>
    </source>
</evidence>
<dbReference type="InterPro" id="IPR058679">
    <property type="entry name" value="RlmG_N"/>
</dbReference>
<dbReference type="PANTHER" id="PTHR47816">
    <property type="entry name" value="RIBOSOMAL RNA SMALL SUBUNIT METHYLTRANSFERASE C"/>
    <property type="match status" value="1"/>
</dbReference>
<evidence type="ECO:0000313" key="7">
    <source>
        <dbReference type="EMBL" id="NYD69522.1"/>
    </source>
</evidence>
<dbReference type="InterPro" id="IPR046977">
    <property type="entry name" value="RsmC/RlmG"/>
</dbReference>
<dbReference type="AlphaFoldDB" id="A0A852SAV6"/>
<dbReference type="Proteomes" id="UP000549913">
    <property type="component" value="Unassembled WGS sequence"/>
</dbReference>
<keyword evidence="4 7" id="KW-0808">Transferase</keyword>
<protein>
    <submittedName>
        <fullName evidence="7">16S rRNA (Guanine1207-N2)-methyltransferase</fullName>
        <ecNumber evidence="7">2.1.1.172</ecNumber>
    </submittedName>
</protein>
<dbReference type="GO" id="GO:0052914">
    <property type="term" value="F:16S rRNA (guanine(1207)-N(2))-methyltransferase activity"/>
    <property type="evidence" value="ECO:0007669"/>
    <property type="project" value="UniProtKB-EC"/>
</dbReference>
<dbReference type="CDD" id="cd02440">
    <property type="entry name" value="AdoMet_MTases"/>
    <property type="match status" value="1"/>
</dbReference>
<reference evidence="7 8" key="1">
    <citation type="submission" date="2020-07" db="EMBL/GenBank/DDBJ databases">
        <title>Sequencing the genomes of 1000 actinobacteria strains.</title>
        <authorList>
            <person name="Klenk H.-P."/>
        </authorList>
    </citation>
    <scope>NUCLEOTIDE SEQUENCE [LARGE SCALE GENOMIC DNA]</scope>
    <source>
        <strain evidence="7 8">DSM 26474</strain>
    </source>
</reference>
<dbReference type="InterPro" id="IPR029063">
    <property type="entry name" value="SAM-dependent_MTases_sf"/>
</dbReference>
<dbReference type="SUPFAM" id="SSF53335">
    <property type="entry name" value="S-adenosyl-L-methionine-dependent methyltransferases"/>
    <property type="match status" value="1"/>
</dbReference>
<accession>A0A852SAV6</accession>
<dbReference type="Pfam" id="PF05175">
    <property type="entry name" value="MTS"/>
    <property type="match status" value="1"/>
</dbReference>
<name>A0A852SAV6_9MICO</name>
<dbReference type="GO" id="GO:0003676">
    <property type="term" value="F:nucleic acid binding"/>
    <property type="evidence" value="ECO:0007669"/>
    <property type="project" value="InterPro"/>
</dbReference>
<dbReference type="RefSeq" id="WP_179546838.1">
    <property type="nucleotide sequence ID" value="NZ_BSEW01000001.1"/>
</dbReference>
<proteinExistence type="predicted"/>
<evidence type="ECO:0000256" key="4">
    <source>
        <dbReference type="ARBA" id="ARBA00022679"/>
    </source>
</evidence>
<feature type="domain" description="Methyltransferase small" evidence="5">
    <location>
        <begin position="211"/>
        <end position="380"/>
    </location>
</feature>
<evidence type="ECO:0000256" key="1">
    <source>
        <dbReference type="ARBA" id="ARBA00022490"/>
    </source>
</evidence>
<feature type="domain" description="RlmG N-terminal" evidence="6">
    <location>
        <begin position="8"/>
        <end position="188"/>
    </location>
</feature>
<keyword evidence="1" id="KW-0963">Cytoplasm</keyword>
<dbReference type="EMBL" id="JACCBM010000001">
    <property type="protein sequence ID" value="NYD69522.1"/>
    <property type="molecule type" value="Genomic_DNA"/>
</dbReference>
<dbReference type="Gene3D" id="3.40.50.150">
    <property type="entry name" value="Vaccinia Virus protein VP39"/>
    <property type="match status" value="2"/>
</dbReference>
<evidence type="ECO:0000259" key="5">
    <source>
        <dbReference type="Pfam" id="PF05175"/>
    </source>
</evidence>
<dbReference type="PROSITE" id="PS00092">
    <property type="entry name" value="N6_MTASE"/>
    <property type="match status" value="1"/>
</dbReference>
<evidence type="ECO:0000256" key="2">
    <source>
        <dbReference type="ARBA" id="ARBA00022552"/>
    </source>
</evidence>
<dbReference type="Pfam" id="PF26049">
    <property type="entry name" value="RLMG_N"/>
    <property type="match status" value="1"/>
</dbReference>
<dbReference type="EC" id="2.1.1.172" evidence="7"/>
<keyword evidence="3 7" id="KW-0489">Methyltransferase</keyword>
<evidence type="ECO:0000256" key="3">
    <source>
        <dbReference type="ARBA" id="ARBA00022603"/>
    </source>
</evidence>
<dbReference type="PANTHER" id="PTHR47816:SF5">
    <property type="entry name" value="RIBOSOMAL RNA LARGE SUBUNIT METHYLTRANSFERASE G"/>
    <property type="match status" value="1"/>
</dbReference>
<dbReference type="InterPro" id="IPR007848">
    <property type="entry name" value="Small_mtfrase_dom"/>
</dbReference>
<keyword evidence="2" id="KW-0698">rRNA processing</keyword>
<comment type="caution">
    <text evidence="7">The sequence shown here is derived from an EMBL/GenBank/DDBJ whole genome shotgun (WGS) entry which is preliminary data.</text>
</comment>
<organism evidence="7 8">
    <name type="scientific">Herbiconiux flava</name>
    <dbReference type="NCBI Taxonomy" id="881268"/>
    <lineage>
        <taxon>Bacteria</taxon>
        <taxon>Bacillati</taxon>
        <taxon>Actinomycetota</taxon>
        <taxon>Actinomycetes</taxon>
        <taxon>Micrococcales</taxon>
        <taxon>Microbacteriaceae</taxon>
        <taxon>Herbiconiux</taxon>
    </lineage>
</organism>
<gene>
    <name evidence="7" type="ORF">BJ984_000680</name>
</gene>
<sequence>MPEFSFDALRRHPDVEADNLFAADASDRLILDEALGALEVEAKAAKPGAPGRVVVIGDSYGALTLGAAAVLDLRGIRVHQDSRAGELALAENARRASDRDLGDRFENLPLGPELLAGARVVLMQLPRSLAELDELAHAIAAWADPEVVVYAGGRLKHMTPAMNEVLERSFGRVTATLARQKSRVLVASEPHPHAEPVAMRREFHAEPAPGLWVCATGGAFAGTKIDIGTRFLLEHLDEMRADARTAVDLGCGTGVLSAYLARARPELTVIATDQSAAAVESARATMAANDVENVEVVRDDALSTFDDGSAELVLLNPPFHQGSTVHAGIALKLFQAAGRVLAPGGELWTVFNSHLSYRAALQRAVGETRQVARNAKFTVMVSTRR</sequence>
<evidence type="ECO:0000259" key="6">
    <source>
        <dbReference type="Pfam" id="PF26049"/>
    </source>
</evidence>
<dbReference type="InterPro" id="IPR002052">
    <property type="entry name" value="DNA_methylase_N6_adenine_CS"/>
</dbReference>